<keyword evidence="2 5" id="KW-0547">Nucleotide-binding</keyword>
<keyword evidence="3 5" id="KW-0342">GTP-binding</keyword>
<protein>
    <submittedName>
        <fullName evidence="7">GNA-3 g alpha subunit GNA-3</fullName>
    </submittedName>
</protein>
<dbReference type="PANTHER" id="PTHR10218:SF302">
    <property type="entry name" value="GUANINE NUCLEOTIDE-BINDING PROTEIN ALPHA-5 SUBUNIT"/>
    <property type="match status" value="1"/>
</dbReference>
<organism evidence="7 8">
    <name type="scientific">Fusarium beomiforme</name>
    <dbReference type="NCBI Taxonomy" id="44412"/>
    <lineage>
        <taxon>Eukaryota</taxon>
        <taxon>Fungi</taxon>
        <taxon>Dikarya</taxon>
        <taxon>Ascomycota</taxon>
        <taxon>Pezizomycotina</taxon>
        <taxon>Sordariomycetes</taxon>
        <taxon>Hypocreomycetidae</taxon>
        <taxon>Hypocreales</taxon>
        <taxon>Nectriaceae</taxon>
        <taxon>Fusarium</taxon>
        <taxon>Fusarium burgessii species complex</taxon>
    </lineage>
</organism>
<gene>
    <name evidence="7" type="ORF">FBEOM_11450</name>
</gene>
<dbReference type="GO" id="GO:0046872">
    <property type="term" value="F:metal ion binding"/>
    <property type="evidence" value="ECO:0007669"/>
    <property type="project" value="UniProtKB-KW"/>
</dbReference>
<keyword evidence="8" id="KW-1185">Reference proteome</keyword>
<feature type="compositionally biased region" description="Polar residues" evidence="6">
    <location>
        <begin position="168"/>
        <end position="179"/>
    </location>
</feature>
<dbReference type="SMART" id="SM00275">
    <property type="entry name" value="G_alpha"/>
    <property type="match status" value="1"/>
</dbReference>
<dbReference type="Pfam" id="PF00503">
    <property type="entry name" value="G-alpha"/>
    <property type="match status" value="1"/>
</dbReference>
<dbReference type="InterPro" id="IPR001019">
    <property type="entry name" value="Gprotein_alpha_su"/>
</dbReference>
<evidence type="ECO:0000313" key="8">
    <source>
        <dbReference type="Proteomes" id="UP000730481"/>
    </source>
</evidence>
<evidence type="ECO:0000256" key="6">
    <source>
        <dbReference type="SAM" id="MobiDB-lite"/>
    </source>
</evidence>
<comment type="caution">
    <text evidence="7">The sequence shown here is derived from an EMBL/GenBank/DDBJ whole genome shotgun (WGS) entry which is preliminary data.</text>
</comment>
<evidence type="ECO:0000256" key="2">
    <source>
        <dbReference type="ARBA" id="ARBA00022741"/>
    </source>
</evidence>
<proteinExistence type="predicted"/>
<dbReference type="GO" id="GO:0005834">
    <property type="term" value="C:heterotrimeric G-protein complex"/>
    <property type="evidence" value="ECO:0007669"/>
    <property type="project" value="TreeGrafter"/>
</dbReference>
<dbReference type="InterPro" id="IPR011025">
    <property type="entry name" value="GproteinA_insert"/>
</dbReference>
<dbReference type="OrthoDB" id="5817230at2759"/>
<dbReference type="GO" id="GO:0031683">
    <property type="term" value="F:G-protein beta/gamma-subunit complex binding"/>
    <property type="evidence" value="ECO:0007669"/>
    <property type="project" value="InterPro"/>
</dbReference>
<dbReference type="PROSITE" id="PS51882">
    <property type="entry name" value="G_ALPHA"/>
    <property type="match status" value="1"/>
</dbReference>
<evidence type="ECO:0000256" key="1">
    <source>
        <dbReference type="ARBA" id="ARBA00022723"/>
    </source>
</evidence>
<evidence type="ECO:0000256" key="3">
    <source>
        <dbReference type="ARBA" id="ARBA00023134"/>
    </source>
</evidence>
<dbReference type="AlphaFoldDB" id="A0A9P5A9D4"/>
<feature type="binding site" evidence="5">
    <location>
        <begin position="395"/>
        <end position="396"/>
    </location>
    <ligand>
        <name>GTP</name>
        <dbReference type="ChEBI" id="CHEBI:37565"/>
    </ligand>
</feature>
<dbReference type="EMBL" id="PVQB02000654">
    <property type="protein sequence ID" value="KAF4334710.1"/>
    <property type="molecule type" value="Genomic_DNA"/>
</dbReference>
<accession>A0A9P5A9D4</accession>
<sequence length="605" mass="67658">MADPLSIIGTAGAIANIVDALSKTITTVCDMRQAWKIADVAVFAFENQLNLLKYALCKIQKWAESKTDGQSHQLVMLVDNCVTCCRLLIALRNALEEQTKILQQPQVIQAFQVMDQDTASLIVHRDSDSIITATSISSSRWSAQFAFDRELFITKVYEKWIRKLAASRRSQSPSQGDTVQQDHKRKSGTEISSHRSSSEAEKTNLVRIFDPTGTDSSRGFVNLGERFPSSSRTAVNQDLNLLRRIPASSQLDPIRLQAKQSHRIDKGLKVASKLARREIKAVILGSKTRKRVFEEMRMSDGCSECYTAAQLSMFRPIIFEAIFDSVQYLVKKLISDETIRADPILECLEDMLINDKEGLDLQNGLHPPFIVTVRKIMEHPATKTLMADASFVPPDSGKYFLNQIERILHDDYLPTSKDAINCATALPGCVEFVFKSVFKSVFKPVFGNSTLSMRLTDPGNATANRAKLFPRLEPTKTVIFIFDLGSSRGSTTGNSGLVETMLELEATINSHWFRNSNFRVIFNNFNEFKERLTAVPLSSEFPDYTGGNDATSAVKYLHSRISVLNRPKLTASAMLMPDVYHEKALHSIWANIHEMTESAALRGVA</sequence>
<dbReference type="Proteomes" id="UP000730481">
    <property type="component" value="Unassembled WGS sequence"/>
</dbReference>
<keyword evidence="4" id="KW-0807">Transducer</keyword>
<dbReference type="PANTHER" id="PTHR10218">
    <property type="entry name" value="GTP-BINDING PROTEIN ALPHA SUBUNIT"/>
    <property type="match status" value="1"/>
</dbReference>
<dbReference type="SUPFAM" id="SSF47895">
    <property type="entry name" value="Transducin (alpha subunit), insertion domain"/>
    <property type="match status" value="1"/>
</dbReference>
<name>A0A9P5A9D4_9HYPO</name>
<dbReference type="GO" id="GO:0001664">
    <property type="term" value="F:G protein-coupled receptor binding"/>
    <property type="evidence" value="ECO:0007669"/>
    <property type="project" value="TreeGrafter"/>
</dbReference>
<reference evidence="7" key="2">
    <citation type="submission" date="2020-02" db="EMBL/GenBank/DDBJ databases">
        <title>Identification and distribution of gene clusters putatively required for synthesis of sphingolipid metabolism inhibitors in phylogenetically diverse species of the filamentous fungus Fusarium.</title>
        <authorList>
            <person name="Kim H.-S."/>
            <person name="Busman M."/>
            <person name="Brown D.W."/>
            <person name="Divon H."/>
            <person name="Uhlig S."/>
            <person name="Proctor R.H."/>
        </authorList>
    </citation>
    <scope>NUCLEOTIDE SEQUENCE</scope>
    <source>
        <strain evidence="7">NRRL 25174</strain>
    </source>
</reference>
<evidence type="ECO:0000256" key="5">
    <source>
        <dbReference type="PIRSR" id="PIRSR601019-1"/>
    </source>
</evidence>
<feature type="region of interest" description="Disordered" evidence="6">
    <location>
        <begin position="168"/>
        <end position="211"/>
    </location>
</feature>
<reference evidence="7" key="1">
    <citation type="journal article" date="2017" name="Mycologia">
        <title>Fusarium algeriense, sp. nov., a novel toxigenic crown rot pathogen of durum wheat from Algeria is nested in the Fusarium burgessii species complex.</title>
        <authorList>
            <person name="Laraba I."/>
            <person name="Keddad A."/>
            <person name="Boureghda H."/>
            <person name="Abdallah N."/>
            <person name="Vaughan M.M."/>
            <person name="Proctor R.H."/>
            <person name="Busman M."/>
            <person name="O'Donnell K."/>
        </authorList>
    </citation>
    <scope>NUCLEOTIDE SEQUENCE</scope>
    <source>
        <strain evidence="7">NRRL 25174</strain>
    </source>
</reference>
<dbReference type="Gene3D" id="1.10.400.10">
    <property type="entry name" value="GI Alpha 1, domain 2-like"/>
    <property type="match status" value="1"/>
</dbReference>
<dbReference type="GO" id="GO:0003924">
    <property type="term" value="F:GTPase activity"/>
    <property type="evidence" value="ECO:0007669"/>
    <property type="project" value="InterPro"/>
</dbReference>
<dbReference type="GO" id="GO:0007188">
    <property type="term" value="P:adenylate cyclase-modulating G protein-coupled receptor signaling pathway"/>
    <property type="evidence" value="ECO:0007669"/>
    <property type="project" value="TreeGrafter"/>
</dbReference>
<keyword evidence="1" id="KW-0479">Metal-binding</keyword>
<dbReference type="GO" id="GO:0005737">
    <property type="term" value="C:cytoplasm"/>
    <property type="evidence" value="ECO:0007669"/>
    <property type="project" value="TreeGrafter"/>
</dbReference>
<dbReference type="GO" id="GO:0005525">
    <property type="term" value="F:GTP binding"/>
    <property type="evidence" value="ECO:0007669"/>
    <property type="project" value="UniProtKB-KW"/>
</dbReference>
<dbReference type="Gene3D" id="3.40.50.300">
    <property type="entry name" value="P-loop containing nucleotide triphosphate hydrolases"/>
    <property type="match status" value="1"/>
</dbReference>
<evidence type="ECO:0000313" key="7">
    <source>
        <dbReference type="EMBL" id="KAF4334710.1"/>
    </source>
</evidence>
<feature type="compositionally biased region" description="Basic and acidic residues" evidence="6">
    <location>
        <begin position="192"/>
        <end position="204"/>
    </location>
</feature>
<evidence type="ECO:0000256" key="4">
    <source>
        <dbReference type="ARBA" id="ARBA00023224"/>
    </source>
</evidence>
<dbReference type="InterPro" id="IPR027417">
    <property type="entry name" value="P-loop_NTPase"/>
</dbReference>